<dbReference type="PANTHER" id="PTHR36222">
    <property type="entry name" value="SERINE PROTEASE INHIBITOR RV3364C"/>
    <property type="match status" value="1"/>
</dbReference>
<gene>
    <name evidence="2" type="ORF">ACFQZM_00590</name>
</gene>
<dbReference type="InterPro" id="IPR004942">
    <property type="entry name" value="Roadblock/LAMTOR2_dom"/>
</dbReference>
<dbReference type="PANTHER" id="PTHR36222:SF1">
    <property type="entry name" value="SERINE PROTEASE INHIBITOR RV3364C"/>
    <property type="match status" value="1"/>
</dbReference>
<name>A0ABW2XBU3_9ACTN</name>
<dbReference type="Pfam" id="PF03259">
    <property type="entry name" value="Robl_LC7"/>
    <property type="match status" value="1"/>
</dbReference>
<dbReference type="SMART" id="SM00960">
    <property type="entry name" value="Robl_LC7"/>
    <property type="match status" value="1"/>
</dbReference>
<evidence type="ECO:0000313" key="2">
    <source>
        <dbReference type="EMBL" id="MFD0682978.1"/>
    </source>
</evidence>
<evidence type="ECO:0000259" key="1">
    <source>
        <dbReference type="SMART" id="SM00960"/>
    </source>
</evidence>
<proteinExistence type="predicted"/>
<keyword evidence="3" id="KW-1185">Reference proteome</keyword>
<dbReference type="RefSeq" id="WP_370784729.1">
    <property type="nucleotide sequence ID" value="NZ_CAACUY010000024.1"/>
</dbReference>
<dbReference type="EMBL" id="JBHTGP010000001">
    <property type="protein sequence ID" value="MFD0682978.1"/>
    <property type="molecule type" value="Genomic_DNA"/>
</dbReference>
<feature type="domain" description="Roadblock/LAMTOR2" evidence="1">
    <location>
        <begin position="11"/>
        <end position="101"/>
    </location>
</feature>
<organism evidence="2 3">
    <name type="scientific">Actinomadura fibrosa</name>
    <dbReference type="NCBI Taxonomy" id="111802"/>
    <lineage>
        <taxon>Bacteria</taxon>
        <taxon>Bacillati</taxon>
        <taxon>Actinomycetota</taxon>
        <taxon>Actinomycetes</taxon>
        <taxon>Streptosporangiales</taxon>
        <taxon>Thermomonosporaceae</taxon>
        <taxon>Actinomadura</taxon>
    </lineage>
</organism>
<evidence type="ECO:0000313" key="3">
    <source>
        <dbReference type="Proteomes" id="UP001597063"/>
    </source>
</evidence>
<comment type="caution">
    <text evidence="2">The sequence shown here is derived from an EMBL/GenBank/DDBJ whole genome shotgun (WGS) entry which is preliminary data.</text>
</comment>
<reference evidence="3" key="1">
    <citation type="journal article" date="2019" name="Int. J. Syst. Evol. Microbiol.">
        <title>The Global Catalogue of Microorganisms (GCM) 10K type strain sequencing project: providing services to taxonomists for standard genome sequencing and annotation.</title>
        <authorList>
            <consortium name="The Broad Institute Genomics Platform"/>
            <consortium name="The Broad Institute Genome Sequencing Center for Infectious Disease"/>
            <person name="Wu L."/>
            <person name="Ma J."/>
        </authorList>
    </citation>
    <scope>NUCLEOTIDE SEQUENCE [LARGE SCALE GENOMIC DNA]</scope>
    <source>
        <strain evidence="3">JCM 9371</strain>
    </source>
</reference>
<dbReference type="SUPFAM" id="SSF103196">
    <property type="entry name" value="Roadblock/LC7 domain"/>
    <property type="match status" value="1"/>
</dbReference>
<protein>
    <submittedName>
        <fullName evidence="2">Roadblock/LC7 domain-containing protein</fullName>
    </submittedName>
</protein>
<dbReference type="Gene3D" id="3.30.450.30">
    <property type="entry name" value="Dynein light chain 2a, cytoplasmic"/>
    <property type="match status" value="1"/>
</dbReference>
<dbReference type="InterPro" id="IPR053141">
    <property type="entry name" value="Mycobact_SerProt_Inhib_Rv3364c"/>
</dbReference>
<sequence length="159" mass="16198">MMHNTASGELNWLLNDFAERVTTVRQAVILSRDGLAVAATSELGREDAEHLSALASGVQSLARGAGRHFAGGNVRQTIIEMDALLLFVTAAGDGTCLAVLAEAEADAGLVAYEMAVLVKRVGQHLQAGPRFGADERVQGAPGGGFGGFGGAGGAAPRGL</sequence>
<dbReference type="Proteomes" id="UP001597063">
    <property type="component" value="Unassembled WGS sequence"/>
</dbReference>
<accession>A0ABW2XBU3</accession>